<dbReference type="InterPro" id="IPR008615">
    <property type="entry name" value="FNIP"/>
</dbReference>
<dbReference type="EMBL" id="FN648409">
    <property type="protein sequence ID" value="CBN76825.1"/>
    <property type="molecule type" value="Genomic_DNA"/>
</dbReference>
<dbReference type="OrthoDB" id="266138at2759"/>
<protein>
    <submittedName>
        <fullName evidence="2">Uncharacterized protein</fullName>
    </submittedName>
</protein>
<evidence type="ECO:0000313" key="2">
    <source>
        <dbReference type="EMBL" id="CBN76825.1"/>
    </source>
</evidence>
<dbReference type="InterPro" id="IPR051251">
    <property type="entry name" value="STK_FNIP-Repeat"/>
</dbReference>
<feature type="compositionally biased region" description="Basic and acidic residues" evidence="1">
    <location>
        <begin position="57"/>
        <end position="67"/>
    </location>
</feature>
<evidence type="ECO:0000256" key="1">
    <source>
        <dbReference type="SAM" id="MobiDB-lite"/>
    </source>
</evidence>
<dbReference type="SUPFAM" id="SSF52058">
    <property type="entry name" value="L domain-like"/>
    <property type="match status" value="1"/>
</dbReference>
<accession>D8LIU1</accession>
<proteinExistence type="predicted"/>
<sequence length="404" mass="45018">MLYLAALRIYLLNEQSHHLTASKRLESSLNLSAASLQTCRLCRETTSFQLRVDDRTPRGVWEPRGEKPASNTNRRAPPPGARLRALHARPSDSRSSRTQRTAPPCSKRSAMATTGRVPSMKISKVSWETSSPAELFFTPDNAGALHWLIEVRFGESVSVSVGGIVWPASLRRLAIKRSFEIRDMAWPVRLEQLALEGRFDEPINEVQWPESLQELTFGYHFNHPIDDIGQKATGLRELTLGWNFDQILVGVTLPKNLEVLTIAGVYNRPLDGVKLPSGLRSLTFGGLFDLPLVSARLPERLESFRLGWAFDQPLLASWPPNLKTLALGYRFNQPVESVRLPPSLEEFELGVFSRQPLKGLAWPASLKTLTVGRAFDLTGVVLPGGARVCRSGHTAFQVQRGAKR</sequence>
<dbReference type="Proteomes" id="UP000002630">
    <property type="component" value="Linkage Group LG08"/>
</dbReference>
<gene>
    <name evidence="2" type="ORF">Esi_0023_0030</name>
</gene>
<keyword evidence="3" id="KW-1185">Reference proteome</keyword>
<dbReference type="PANTHER" id="PTHR32134">
    <property type="entry name" value="FNIP REPEAT-CONTAINING PROTEIN"/>
    <property type="match status" value="1"/>
</dbReference>
<dbReference type="InterPro" id="IPR032675">
    <property type="entry name" value="LRR_dom_sf"/>
</dbReference>
<dbReference type="InParanoid" id="D8LIU1"/>
<dbReference type="AlphaFoldDB" id="D8LIU1"/>
<dbReference type="EMBL" id="FN649733">
    <property type="protein sequence ID" value="CBN76825.1"/>
    <property type="molecule type" value="Genomic_DNA"/>
</dbReference>
<evidence type="ECO:0000313" key="3">
    <source>
        <dbReference type="Proteomes" id="UP000002630"/>
    </source>
</evidence>
<organism evidence="2 3">
    <name type="scientific">Ectocarpus siliculosus</name>
    <name type="common">Brown alga</name>
    <name type="synonym">Conferva siliculosa</name>
    <dbReference type="NCBI Taxonomy" id="2880"/>
    <lineage>
        <taxon>Eukaryota</taxon>
        <taxon>Sar</taxon>
        <taxon>Stramenopiles</taxon>
        <taxon>Ochrophyta</taxon>
        <taxon>PX clade</taxon>
        <taxon>Phaeophyceae</taxon>
        <taxon>Ectocarpales</taxon>
        <taxon>Ectocarpaceae</taxon>
        <taxon>Ectocarpus</taxon>
    </lineage>
</organism>
<dbReference type="Gene3D" id="3.80.10.10">
    <property type="entry name" value="Ribonuclease Inhibitor"/>
    <property type="match status" value="1"/>
</dbReference>
<name>D8LIU1_ECTSI</name>
<reference evidence="2 3" key="1">
    <citation type="journal article" date="2010" name="Nature">
        <title>The Ectocarpus genome and the independent evolution of multicellularity in brown algae.</title>
        <authorList>
            <person name="Cock J.M."/>
            <person name="Sterck L."/>
            <person name="Rouze P."/>
            <person name="Scornet D."/>
            <person name="Allen A.E."/>
            <person name="Amoutzias G."/>
            <person name="Anthouard V."/>
            <person name="Artiguenave F."/>
            <person name="Aury J.M."/>
            <person name="Badger J.H."/>
            <person name="Beszteri B."/>
            <person name="Billiau K."/>
            <person name="Bonnet E."/>
            <person name="Bothwell J.H."/>
            <person name="Bowler C."/>
            <person name="Boyen C."/>
            <person name="Brownlee C."/>
            <person name="Carrano C.J."/>
            <person name="Charrier B."/>
            <person name="Cho G.Y."/>
            <person name="Coelho S.M."/>
            <person name="Collen J."/>
            <person name="Corre E."/>
            <person name="Da Silva C."/>
            <person name="Delage L."/>
            <person name="Delaroque N."/>
            <person name="Dittami S.M."/>
            <person name="Doulbeau S."/>
            <person name="Elias M."/>
            <person name="Farnham G."/>
            <person name="Gachon C.M."/>
            <person name="Gschloessl B."/>
            <person name="Heesch S."/>
            <person name="Jabbari K."/>
            <person name="Jubin C."/>
            <person name="Kawai H."/>
            <person name="Kimura K."/>
            <person name="Kloareg B."/>
            <person name="Kupper F.C."/>
            <person name="Lang D."/>
            <person name="Le Bail A."/>
            <person name="Leblanc C."/>
            <person name="Lerouge P."/>
            <person name="Lohr M."/>
            <person name="Lopez P.J."/>
            <person name="Martens C."/>
            <person name="Maumus F."/>
            <person name="Michel G."/>
            <person name="Miranda-Saavedra D."/>
            <person name="Morales J."/>
            <person name="Moreau H."/>
            <person name="Motomura T."/>
            <person name="Nagasato C."/>
            <person name="Napoli C.A."/>
            <person name="Nelson D.R."/>
            <person name="Nyvall-Collen P."/>
            <person name="Peters A.F."/>
            <person name="Pommier C."/>
            <person name="Potin P."/>
            <person name="Poulain J."/>
            <person name="Quesneville H."/>
            <person name="Read B."/>
            <person name="Rensing S.A."/>
            <person name="Ritter A."/>
            <person name="Rousvoal S."/>
            <person name="Samanta M."/>
            <person name="Samson G."/>
            <person name="Schroeder D.C."/>
            <person name="Segurens B."/>
            <person name="Strittmatter M."/>
            <person name="Tonon T."/>
            <person name="Tregear J.W."/>
            <person name="Valentin K."/>
            <person name="von Dassow P."/>
            <person name="Yamagishi T."/>
            <person name="Van de Peer Y."/>
            <person name="Wincker P."/>
        </authorList>
    </citation>
    <scope>NUCLEOTIDE SEQUENCE [LARGE SCALE GENOMIC DNA]</scope>
    <source>
        <strain evidence="3">Ec32 / CCAP1310/4</strain>
    </source>
</reference>
<feature type="region of interest" description="Disordered" evidence="1">
    <location>
        <begin position="57"/>
        <end position="115"/>
    </location>
</feature>
<dbReference type="PANTHER" id="PTHR32134:SF92">
    <property type="entry name" value="FNIP REPEAT-CONTAINING PROTEIN"/>
    <property type="match status" value="1"/>
</dbReference>
<dbReference type="Pfam" id="PF05725">
    <property type="entry name" value="FNIP"/>
    <property type="match status" value="2"/>
</dbReference>